<dbReference type="InterPro" id="IPR051692">
    <property type="entry name" value="OMP-like"/>
</dbReference>
<keyword evidence="2 6" id="KW-0732">Signal</keyword>
<evidence type="ECO:0000256" key="5">
    <source>
        <dbReference type="ARBA" id="ARBA00038306"/>
    </source>
</evidence>
<dbReference type="STRING" id="1770058.A3840_06410"/>
<feature type="chain" id="PRO_5008088360" description="Outer membrane protein beta-barrel domain-containing protein" evidence="6">
    <location>
        <begin position="29"/>
        <end position="238"/>
    </location>
</feature>
<feature type="signal peptide" evidence="6">
    <location>
        <begin position="1"/>
        <end position="28"/>
    </location>
</feature>
<dbReference type="PANTHER" id="PTHR34001">
    <property type="entry name" value="BLL7405 PROTEIN"/>
    <property type="match status" value="1"/>
</dbReference>
<comment type="caution">
    <text evidence="8">The sequence shown here is derived from an EMBL/GenBank/DDBJ whole genome shotgun (WGS) entry which is preliminary data.</text>
</comment>
<dbReference type="Proteomes" id="UP000078389">
    <property type="component" value="Unassembled WGS sequence"/>
</dbReference>
<evidence type="ECO:0000256" key="6">
    <source>
        <dbReference type="SAM" id="SignalP"/>
    </source>
</evidence>
<protein>
    <recommendedName>
        <fullName evidence="7">Outer membrane protein beta-barrel domain-containing protein</fullName>
    </recommendedName>
</protein>
<gene>
    <name evidence="8" type="ORF">A3840_06410</name>
</gene>
<keyword evidence="3" id="KW-0472">Membrane</keyword>
<organism evidence="8 9">
    <name type="scientific">Devosia elaeis</name>
    <dbReference type="NCBI Taxonomy" id="1770058"/>
    <lineage>
        <taxon>Bacteria</taxon>
        <taxon>Pseudomonadati</taxon>
        <taxon>Pseudomonadota</taxon>
        <taxon>Alphaproteobacteria</taxon>
        <taxon>Hyphomicrobiales</taxon>
        <taxon>Devosiaceae</taxon>
        <taxon>Devosia</taxon>
    </lineage>
</organism>
<evidence type="ECO:0000313" key="8">
    <source>
        <dbReference type="EMBL" id="OAM78343.1"/>
    </source>
</evidence>
<evidence type="ECO:0000259" key="7">
    <source>
        <dbReference type="Pfam" id="PF13505"/>
    </source>
</evidence>
<evidence type="ECO:0000256" key="4">
    <source>
        <dbReference type="ARBA" id="ARBA00023237"/>
    </source>
</evidence>
<proteinExistence type="inferred from homology"/>
<comment type="subcellular location">
    <subcellularLocation>
        <location evidence="1">Cell outer membrane</location>
    </subcellularLocation>
</comment>
<keyword evidence="9" id="KW-1185">Reference proteome</keyword>
<sequence length="238" mass="23842">MMGVNVNKFFKIILPAAALSLSVGGANAADLLFDHPQPAMPYAAGFDWSGFYAGIFAGYGAGGATSTGVATGSVSPVDVEGLLLGGTLGANAQFGSFVLGLEGDLAWSGVEGSATCAGAPAFDCNGSLDWLGTGKARAGVAFDRLLLFGTAGLAFGGITASTTPAAPGATGTFSSTIWGWTAGAGVEVAVSEAMSVKAEYAYHDFASVRAPVNTIANLGATDIKSHAHSVKLGLNYRF</sequence>
<feature type="domain" description="Outer membrane protein beta-barrel" evidence="7">
    <location>
        <begin position="41"/>
        <end position="238"/>
    </location>
</feature>
<evidence type="ECO:0000256" key="2">
    <source>
        <dbReference type="ARBA" id="ARBA00022729"/>
    </source>
</evidence>
<dbReference type="PANTHER" id="PTHR34001:SF3">
    <property type="entry name" value="BLL7405 PROTEIN"/>
    <property type="match status" value="1"/>
</dbReference>
<dbReference type="InterPro" id="IPR011250">
    <property type="entry name" value="OMP/PagP_B-barrel"/>
</dbReference>
<evidence type="ECO:0000313" key="9">
    <source>
        <dbReference type="Proteomes" id="UP000078389"/>
    </source>
</evidence>
<evidence type="ECO:0000256" key="3">
    <source>
        <dbReference type="ARBA" id="ARBA00023136"/>
    </source>
</evidence>
<comment type="similarity">
    <text evidence="5">Belongs to the Omp25/RopB family.</text>
</comment>
<name>A0A178HZU9_9HYPH</name>
<dbReference type="Pfam" id="PF13505">
    <property type="entry name" value="OMP_b-brl"/>
    <property type="match status" value="1"/>
</dbReference>
<dbReference type="Gene3D" id="2.40.160.20">
    <property type="match status" value="1"/>
</dbReference>
<reference evidence="8 9" key="1">
    <citation type="submission" date="2016-03" db="EMBL/GenBank/DDBJ databases">
        <title>Genome sequencing of Devosia sp. S37.</title>
        <authorList>
            <person name="Mohd Nor M."/>
        </authorList>
    </citation>
    <scope>NUCLEOTIDE SEQUENCE [LARGE SCALE GENOMIC DNA]</scope>
    <source>
        <strain evidence="8 9">S37</strain>
    </source>
</reference>
<keyword evidence="4" id="KW-0998">Cell outer membrane</keyword>
<dbReference type="InterPro" id="IPR027385">
    <property type="entry name" value="Beta-barrel_OMP"/>
</dbReference>
<dbReference type="AlphaFoldDB" id="A0A178HZU9"/>
<dbReference type="SUPFAM" id="SSF56925">
    <property type="entry name" value="OMPA-like"/>
    <property type="match status" value="1"/>
</dbReference>
<evidence type="ECO:0000256" key="1">
    <source>
        <dbReference type="ARBA" id="ARBA00004442"/>
    </source>
</evidence>
<accession>A0A178HZU9</accession>
<dbReference type="EMBL" id="LVVY01000071">
    <property type="protein sequence ID" value="OAM78343.1"/>
    <property type="molecule type" value="Genomic_DNA"/>
</dbReference>
<dbReference type="GO" id="GO:0009279">
    <property type="term" value="C:cell outer membrane"/>
    <property type="evidence" value="ECO:0007669"/>
    <property type="project" value="UniProtKB-SubCell"/>
</dbReference>